<gene>
    <name evidence="2" type="ORF">JK364_23490</name>
</gene>
<dbReference type="InterPro" id="IPR009081">
    <property type="entry name" value="PP-bd_ACP"/>
</dbReference>
<dbReference type="Pfam" id="PF00550">
    <property type="entry name" value="PP-binding"/>
    <property type="match status" value="1"/>
</dbReference>
<evidence type="ECO:0000313" key="2">
    <source>
        <dbReference type="EMBL" id="MBL1115337.1"/>
    </source>
</evidence>
<protein>
    <submittedName>
        <fullName evidence="2">Acyl carrier protein</fullName>
    </submittedName>
</protein>
<dbReference type="RefSeq" id="WP_201853129.1">
    <property type="nucleotide sequence ID" value="NZ_JAERRG010000009.1"/>
</dbReference>
<sequence>MSTAYDRLASLLNTKLGVAKEEITPDATFEDLDMDSLALVELTDVLDAAFGIKLDENQVTKETKLTEVASLLKAQEVDRP</sequence>
<feature type="domain" description="Carrier" evidence="1">
    <location>
        <begin position="2"/>
        <end position="76"/>
    </location>
</feature>
<evidence type="ECO:0000313" key="3">
    <source>
        <dbReference type="Proteomes" id="UP000621510"/>
    </source>
</evidence>
<dbReference type="Gene3D" id="1.10.1200.10">
    <property type="entry name" value="ACP-like"/>
    <property type="match status" value="1"/>
</dbReference>
<evidence type="ECO:0000259" key="1">
    <source>
        <dbReference type="PROSITE" id="PS50075"/>
    </source>
</evidence>
<comment type="caution">
    <text evidence="2">The sequence shown here is derived from an EMBL/GenBank/DDBJ whole genome shotgun (WGS) entry which is preliminary data.</text>
</comment>
<accession>A0ABS1PSC9</accession>
<dbReference type="Proteomes" id="UP000621510">
    <property type="component" value="Unassembled WGS sequence"/>
</dbReference>
<keyword evidence="3" id="KW-1185">Reference proteome</keyword>
<name>A0ABS1PSC9_9ACTN</name>
<dbReference type="InterPro" id="IPR036736">
    <property type="entry name" value="ACP-like_sf"/>
</dbReference>
<dbReference type="SUPFAM" id="SSF47336">
    <property type="entry name" value="ACP-like"/>
    <property type="match status" value="1"/>
</dbReference>
<organism evidence="2 3">
    <name type="scientific">Streptomyces endocoffeicus</name>
    <dbReference type="NCBI Taxonomy" id="2898945"/>
    <lineage>
        <taxon>Bacteria</taxon>
        <taxon>Bacillati</taxon>
        <taxon>Actinomycetota</taxon>
        <taxon>Actinomycetes</taxon>
        <taxon>Kitasatosporales</taxon>
        <taxon>Streptomycetaceae</taxon>
        <taxon>Streptomyces</taxon>
    </lineage>
</organism>
<dbReference type="PROSITE" id="PS50075">
    <property type="entry name" value="CARRIER"/>
    <property type="match status" value="1"/>
</dbReference>
<reference evidence="2 3" key="1">
    <citation type="submission" date="2021-01" db="EMBL/GenBank/DDBJ databases">
        <title>WGS of actinomycetes isolated from Thailand.</title>
        <authorList>
            <person name="Thawai C."/>
        </authorList>
    </citation>
    <scope>NUCLEOTIDE SEQUENCE [LARGE SCALE GENOMIC DNA]</scope>
    <source>
        <strain evidence="2 3">CA3R110</strain>
    </source>
</reference>
<dbReference type="EMBL" id="JAERRG010000009">
    <property type="protein sequence ID" value="MBL1115337.1"/>
    <property type="molecule type" value="Genomic_DNA"/>
</dbReference>
<proteinExistence type="predicted"/>